<keyword evidence="3 4" id="KW-0539">Nucleus</keyword>
<keyword evidence="4" id="KW-0811">Translocation</keyword>
<evidence type="ECO:0000313" key="7">
    <source>
        <dbReference type="Proteomes" id="UP000092555"/>
    </source>
</evidence>
<keyword evidence="4" id="KW-0509">mRNA transport</keyword>
<evidence type="ECO:0000256" key="2">
    <source>
        <dbReference type="ARBA" id="ARBA00010186"/>
    </source>
</evidence>
<name>A0A1A0H934_9ASCO</name>
<dbReference type="OrthoDB" id="1918363at2759"/>
<dbReference type="GO" id="GO:0016973">
    <property type="term" value="P:poly(A)+ mRNA export from nucleus"/>
    <property type="evidence" value="ECO:0007669"/>
    <property type="project" value="TreeGrafter"/>
</dbReference>
<dbReference type="Proteomes" id="UP000092555">
    <property type="component" value="Unassembled WGS sequence"/>
</dbReference>
<proteinExistence type="inferred from homology"/>
<dbReference type="GO" id="GO:0006606">
    <property type="term" value="P:protein import into nucleus"/>
    <property type="evidence" value="ECO:0007669"/>
    <property type="project" value="EnsemblFungi"/>
</dbReference>
<dbReference type="EMBL" id="LXTC01000004">
    <property type="protein sequence ID" value="OBA20393.1"/>
    <property type="molecule type" value="Genomic_DNA"/>
</dbReference>
<dbReference type="GO" id="GO:0017056">
    <property type="term" value="F:structural constituent of nuclear pore"/>
    <property type="evidence" value="ECO:0007669"/>
    <property type="project" value="EnsemblFungi"/>
</dbReference>
<accession>A0A1A0H934</accession>
<dbReference type="GO" id="GO:0044612">
    <property type="term" value="C:nuclear pore linkers"/>
    <property type="evidence" value="ECO:0007669"/>
    <property type="project" value="EnsemblFungi"/>
</dbReference>
<feature type="compositionally biased region" description="Low complexity" evidence="5">
    <location>
        <begin position="44"/>
        <end position="55"/>
    </location>
</feature>
<evidence type="ECO:0000256" key="1">
    <source>
        <dbReference type="ARBA" id="ARBA00004259"/>
    </source>
</evidence>
<keyword evidence="7" id="KW-1185">Reference proteome</keyword>
<dbReference type="InterPro" id="IPR007231">
    <property type="entry name" value="Nucleoporin_int_Nup93/Nic96"/>
</dbReference>
<dbReference type="PANTHER" id="PTHR11225">
    <property type="entry name" value="NUCLEAR PORE COMPLEX PROTEIN NUP93 NUCLEOPORIN NUP93 DEAD EYE PROTEIN"/>
    <property type="match status" value="1"/>
</dbReference>
<comment type="similarity">
    <text evidence="2 4">Belongs to the nucleoporin interacting component (NIC) family.</text>
</comment>
<feature type="compositionally biased region" description="Polar residues" evidence="5">
    <location>
        <begin position="19"/>
        <end position="43"/>
    </location>
</feature>
<comment type="subcellular location">
    <subcellularLocation>
        <location evidence="1">Nucleus envelope</location>
    </subcellularLocation>
    <subcellularLocation>
        <location evidence="4">Nucleus</location>
        <location evidence="4">Nuclear pore complex</location>
    </subcellularLocation>
</comment>
<keyword evidence="4" id="KW-0653">Protein transport</keyword>
<dbReference type="RefSeq" id="XP_018710915.1">
    <property type="nucleotide sequence ID" value="XM_018857623.1"/>
</dbReference>
<dbReference type="GeneID" id="30030599"/>
<sequence length="982" mass="109645">MSLFSAQPPTQQSTQPSSFGSAFGSTQQNQPFSSAGAATTNTPNSSGNAAGTPASAAAAPFAPAFPKNGVAAPALPAQITPDASSTRILKDLLDSAHNLPKLHHGSIGPISLPLSELRKETLQLRKNEKHGGNHTKAHYLLSKSGVNASDFEAELDALPRPQGGEAGAENTGQNYARDVETSAEREDIENYLGAKKDETVLSAIEQSLVSASRDFDRFINLSVAIDWKVRKDNLKRQLGIPVRTKITSEELAKSFTWNKSLPGASRVLAPLALSKTAANSTRHVSRDKFESNARVVYKLNESRLENRPFPLCLSFADLCKTSADSKSKQMGEIWRILADLSDEKLATVNQEQLFFESYQGAQPEKTLRKQVVKHSKLALELQFFNYMDEIYTKDDQKPPEFQPATNINKVSYFIHKVITKNNDSKLMERTLNYNGVPIWALVFYLMRSGLYAEAVDLTQANEEAFNKFDKNFPIYMSHFFKLGCFDLPSELHERISSDYSQSLQYLNEDAATFDPYKYAVYKIIGKCDLVKKNLPAALNLSIEDWLWFHLLILNEFGSTAASDLLYENYRLESLQKKVVSSGPARFNASSNHPVYAKTLVMLGLYELAVQYVYENINECDAVHLAIALSYYGLLKSSKSTSDDLIVVDSNDAYQVNFSRLLGSYTRTFKISDPKVAAQYLILICLSKGGHNAEESVKCHDALRELILISREFGLLLGDLNPDTGDKVPGILEHQRALINLPDIKKFYSQITERSAQRCEEEGRAFDALRLYQLCQEYDTVVSLLNKFLSEILSMTELDKPLLTGATYRTPEGGMQPVETSENNLILLARKLKGIFERNSFISGQITPKEKEINEYLLPMVDIRDRFVKKDWQGALDGIKNLGLVPIVDTDDFIEVRRAAEALNGYDVKLVKVIPSVLMIVMTSIAQINHNASTKKFGMGGQERGELDKLKTIAKNCMVYAGMIQYRMPRETYSLLINLEALL</sequence>
<dbReference type="Pfam" id="PF04097">
    <property type="entry name" value="Nic96"/>
    <property type="match status" value="1"/>
</dbReference>
<evidence type="ECO:0000313" key="6">
    <source>
        <dbReference type="EMBL" id="OBA20393.1"/>
    </source>
</evidence>
<evidence type="ECO:0000256" key="5">
    <source>
        <dbReference type="SAM" id="MobiDB-lite"/>
    </source>
</evidence>
<organism evidence="6 7">
    <name type="scientific">Metschnikowia bicuspidata var. bicuspidata NRRL YB-4993</name>
    <dbReference type="NCBI Taxonomy" id="869754"/>
    <lineage>
        <taxon>Eukaryota</taxon>
        <taxon>Fungi</taxon>
        <taxon>Dikarya</taxon>
        <taxon>Ascomycota</taxon>
        <taxon>Saccharomycotina</taxon>
        <taxon>Pichiomycetes</taxon>
        <taxon>Metschnikowiaceae</taxon>
        <taxon>Metschnikowia</taxon>
    </lineage>
</organism>
<keyword evidence="4" id="KW-0472">Membrane</keyword>
<dbReference type="GO" id="GO:0000055">
    <property type="term" value="P:ribosomal large subunit export from nucleus"/>
    <property type="evidence" value="ECO:0007669"/>
    <property type="project" value="EnsemblFungi"/>
</dbReference>
<dbReference type="PANTHER" id="PTHR11225:SF4">
    <property type="entry name" value="NUCLEAR PORE COMPLEX PROTEIN NUP93"/>
    <property type="match status" value="1"/>
</dbReference>
<feature type="region of interest" description="Disordered" evidence="5">
    <location>
        <begin position="1"/>
        <end position="55"/>
    </location>
</feature>
<dbReference type="GO" id="GO:0044615">
    <property type="term" value="C:nuclear pore nuclear basket"/>
    <property type="evidence" value="ECO:0007669"/>
    <property type="project" value="EnsemblFungi"/>
</dbReference>
<evidence type="ECO:0000256" key="4">
    <source>
        <dbReference type="RuleBase" id="RU364035"/>
    </source>
</evidence>
<comment type="caution">
    <text evidence="6">The sequence shown here is derived from an EMBL/GenBank/DDBJ whole genome shotgun (WGS) entry which is preliminary data.</text>
</comment>
<protein>
    <recommendedName>
        <fullName evidence="4">Nuclear pore protein</fullName>
    </recommendedName>
</protein>
<dbReference type="AlphaFoldDB" id="A0A1A0H934"/>
<gene>
    <name evidence="6" type="ORF">METBIDRAFT_43182</name>
</gene>
<dbReference type="STRING" id="869754.A0A1A0H934"/>
<feature type="compositionally biased region" description="Low complexity" evidence="5">
    <location>
        <begin position="7"/>
        <end position="18"/>
    </location>
</feature>
<keyword evidence="4" id="KW-0906">Nuclear pore complex</keyword>
<dbReference type="GO" id="GO:0006999">
    <property type="term" value="P:nuclear pore organization"/>
    <property type="evidence" value="ECO:0007669"/>
    <property type="project" value="EnsemblFungi"/>
</dbReference>
<keyword evidence="4" id="KW-0813">Transport</keyword>
<evidence type="ECO:0000256" key="3">
    <source>
        <dbReference type="ARBA" id="ARBA00023242"/>
    </source>
</evidence>
<reference evidence="6 7" key="1">
    <citation type="submission" date="2016-05" db="EMBL/GenBank/DDBJ databases">
        <title>Comparative genomics of biotechnologically important yeasts.</title>
        <authorList>
            <consortium name="DOE Joint Genome Institute"/>
            <person name="Riley R."/>
            <person name="Haridas S."/>
            <person name="Wolfe K.H."/>
            <person name="Lopes M.R."/>
            <person name="Hittinger C.T."/>
            <person name="Goker M."/>
            <person name="Salamov A."/>
            <person name="Wisecaver J."/>
            <person name="Long T.M."/>
            <person name="Aerts A.L."/>
            <person name="Barry K."/>
            <person name="Choi C."/>
            <person name="Clum A."/>
            <person name="Coughlan A.Y."/>
            <person name="Deshpande S."/>
            <person name="Douglass A.P."/>
            <person name="Hanson S.J."/>
            <person name="Klenk H.-P."/>
            <person name="LaButti K."/>
            <person name="Lapidus A."/>
            <person name="Lindquist E."/>
            <person name="Lipzen A."/>
            <person name="Meier-kolthoff J.P."/>
            <person name="Ohm R.A."/>
            <person name="Otillar R.P."/>
            <person name="Pangilinan J."/>
            <person name="Peng Y."/>
            <person name="Rokas A."/>
            <person name="Rosa C.A."/>
            <person name="Scheuner C."/>
            <person name="Sibirny A.A."/>
            <person name="Slot J.C."/>
            <person name="Stielow J.B."/>
            <person name="Sun H."/>
            <person name="Kurtzman C.P."/>
            <person name="Blackwell M."/>
            <person name="Grigoriev I.V."/>
            <person name="Jeffries T.W."/>
        </authorList>
    </citation>
    <scope>NUCLEOTIDE SEQUENCE [LARGE SCALE GENOMIC DNA]</scope>
    <source>
        <strain evidence="6 7">NRRL YB-4993</strain>
    </source>
</reference>